<name>A0A0F9FCA8_9ZZZZ</name>
<dbReference type="AlphaFoldDB" id="A0A0F9FCA8"/>
<gene>
    <name evidence="1" type="ORF">LCGC14_1970810</name>
</gene>
<reference evidence="1" key="1">
    <citation type="journal article" date="2015" name="Nature">
        <title>Complex archaea that bridge the gap between prokaryotes and eukaryotes.</title>
        <authorList>
            <person name="Spang A."/>
            <person name="Saw J.H."/>
            <person name="Jorgensen S.L."/>
            <person name="Zaremba-Niedzwiedzka K."/>
            <person name="Martijn J."/>
            <person name="Lind A.E."/>
            <person name="van Eijk R."/>
            <person name="Schleper C."/>
            <person name="Guy L."/>
            <person name="Ettema T.J."/>
        </authorList>
    </citation>
    <scope>NUCLEOTIDE SEQUENCE</scope>
</reference>
<dbReference type="EMBL" id="LAZR01021870">
    <property type="protein sequence ID" value="KKL83833.1"/>
    <property type="molecule type" value="Genomic_DNA"/>
</dbReference>
<comment type="caution">
    <text evidence="1">The sequence shown here is derived from an EMBL/GenBank/DDBJ whole genome shotgun (WGS) entry which is preliminary data.</text>
</comment>
<proteinExistence type="predicted"/>
<evidence type="ECO:0000313" key="1">
    <source>
        <dbReference type="EMBL" id="KKL83833.1"/>
    </source>
</evidence>
<sequence>MKDTLTNHIIMREVMDDLREKGARCCFLIRGVYPGRDISIRSVLKDGRIWEIPNIIRCNGRNEAIVNCATE</sequence>
<accession>A0A0F9FCA8</accession>
<protein>
    <submittedName>
        <fullName evidence="1">Uncharacterized protein</fullName>
    </submittedName>
</protein>
<organism evidence="1">
    <name type="scientific">marine sediment metagenome</name>
    <dbReference type="NCBI Taxonomy" id="412755"/>
    <lineage>
        <taxon>unclassified sequences</taxon>
        <taxon>metagenomes</taxon>
        <taxon>ecological metagenomes</taxon>
    </lineage>
</organism>